<feature type="region of interest" description="Disordered" evidence="1">
    <location>
        <begin position="172"/>
        <end position="257"/>
    </location>
</feature>
<evidence type="ECO:0000313" key="2">
    <source>
        <dbReference type="EMBL" id="VEL30415.1"/>
    </source>
</evidence>
<reference evidence="2" key="1">
    <citation type="submission" date="2018-11" db="EMBL/GenBank/DDBJ databases">
        <authorList>
            <consortium name="Pathogen Informatics"/>
        </authorList>
    </citation>
    <scope>NUCLEOTIDE SEQUENCE</scope>
</reference>
<accession>A0A3S5C252</accession>
<evidence type="ECO:0000256" key="1">
    <source>
        <dbReference type="SAM" id="MobiDB-lite"/>
    </source>
</evidence>
<comment type="caution">
    <text evidence="2">The sequence shown here is derived from an EMBL/GenBank/DDBJ whole genome shotgun (WGS) entry which is preliminary data.</text>
</comment>
<feature type="compositionally biased region" description="Acidic residues" evidence="1">
    <location>
        <begin position="234"/>
        <end position="255"/>
    </location>
</feature>
<evidence type="ECO:0000313" key="3">
    <source>
        <dbReference type="Proteomes" id="UP000784294"/>
    </source>
</evidence>
<feature type="compositionally biased region" description="Polar residues" evidence="1">
    <location>
        <begin position="1"/>
        <end position="15"/>
    </location>
</feature>
<dbReference type="EMBL" id="CAAALY010112133">
    <property type="protein sequence ID" value="VEL30415.1"/>
    <property type="molecule type" value="Genomic_DNA"/>
</dbReference>
<organism evidence="2 3">
    <name type="scientific">Protopolystoma xenopodis</name>
    <dbReference type="NCBI Taxonomy" id="117903"/>
    <lineage>
        <taxon>Eukaryota</taxon>
        <taxon>Metazoa</taxon>
        <taxon>Spiralia</taxon>
        <taxon>Lophotrochozoa</taxon>
        <taxon>Platyhelminthes</taxon>
        <taxon>Monogenea</taxon>
        <taxon>Polyopisthocotylea</taxon>
        <taxon>Polystomatidea</taxon>
        <taxon>Polystomatidae</taxon>
        <taxon>Protopolystoma</taxon>
    </lineage>
</organism>
<dbReference type="AlphaFoldDB" id="A0A3S5C252"/>
<protein>
    <submittedName>
        <fullName evidence="2">Uncharacterized protein</fullName>
    </submittedName>
</protein>
<feature type="non-terminal residue" evidence="2">
    <location>
        <position position="1"/>
    </location>
</feature>
<gene>
    <name evidence="2" type="ORF">PXEA_LOCUS23855</name>
</gene>
<sequence length="311" mass="34239">NVIQKQGKRVQSANSRPVGRPPGKSKASSLRQTACDKVKASIETITTPISSNDTPPTICHSALLTSGVSARKQPSRLGRPPLKSLKQKQLLLLDEQEHKPLNKRLSRATTRVSLGGVRGAHISSMGTSFTEAESDFASVYRLDEKPSSDHNFTDIPGSRLVLTTSAAFKTDEELKVEEGEKEEKDRSIPKQEVERKEEGRMESELEGGREIGKQCSMRESALDEPGEPSQPSTDSEEDIWTTSEDEPGEDIDDNDNSGYSTFCTNSFKSGDNLLIQVRKAAEMAACRLKRSYKNLQSTATRIGPKIVYLKV</sequence>
<keyword evidence="3" id="KW-1185">Reference proteome</keyword>
<dbReference type="Proteomes" id="UP000784294">
    <property type="component" value="Unassembled WGS sequence"/>
</dbReference>
<feature type="compositionally biased region" description="Basic and acidic residues" evidence="1">
    <location>
        <begin position="172"/>
        <end position="212"/>
    </location>
</feature>
<feature type="region of interest" description="Disordered" evidence="1">
    <location>
        <begin position="1"/>
        <end position="33"/>
    </location>
</feature>
<proteinExistence type="predicted"/>
<name>A0A3S5C252_9PLAT</name>